<keyword evidence="7 8" id="KW-0472">Membrane</keyword>
<protein>
    <recommendedName>
        <fullName evidence="9">Glycosyltransferase RgtA/B/C/D-like domain-containing protein</fullName>
    </recommendedName>
</protein>
<dbReference type="OrthoDB" id="231161at2"/>
<keyword evidence="5 8" id="KW-0812">Transmembrane</keyword>
<evidence type="ECO:0000259" key="9">
    <source>
        <dbReference type="Pfam" id="PF13231"/>
    </source>
</evidence>
<dbReference type="GO" id="GO:0016763">
    <property type="term" value="F:pentosyltransferase activity"/>
    <property type="evidence" value="ECO:0007669"/>
    <property type="project" value="TreeGrafter"/>
</dbReference>
<evidence type="ECO:0000256" key="6">
    <source>
        <dbReference type="ARBA" id="ARBA00022989"/>
    </source>
</evidence>
<dbReference type="GO" id="GO:0005886">
    <property type="term" value="C:plasma membrane"/>
    <property type="evidence" value="ECO:0007669"/>
    <property type="project" value="UniProtKB-SubCell"/>
</dbReference>
<feature type="transmembrane region" description="Helical" evidence="8">
    <location>
        <begin position="144"/>
        <end position="161"/>
    </location>
</feature>
<keyword evidence="4" id="KW-0808">Transferase</keyword>
<evidence type="ECO:0000256" key="2">
    <source>
        <dbReference type="ARBA" id="ARBA00022475"/>
    </source>
</evidence>
<feature type="transmembrane region" description="Helical" evidence="8">
    <location>
        <begin position="387"/>
        <end position="408"/>
    </location>
</feature>
<evidence type="ECO:0000313" key="11">
    <source>
        <dbReference type="Proteomes" id="UP000215086"/>
    </source>
</evidence>
<dbReference type="EMBL" id="CP018477">
    <property type="protein sequence ID" value="ASV73637.1"/>
    <property type="molecule type" value="Genomic_DNA"/>
</dbReference>
<comment type="subcellular location">
    <subcellularLocation>
        <location evidence="1">Cell membrane</location>
        <topology evidence="1">Multi-pass membrane protein</topology>
    </subcellularLocation>
</comment>
<dbReference type="RefSeq" id="WP_095414174.1">
    <property type="nucleotide sequence ID" value="NZ_CP018477.1"/>
</dbReference>
<keyword evidence="3" id="KW-0328">Glycosyltransferase</keyword>
<dbReference type="KEGG" id="ttf:THTE_1035"/>
<sequence length="483" mass="53308">MITRWPDGIFAERRSSAMGRLLIASALAVLAGRLAVLLVPGALTTDPDSYQHVARQLVTRGSFSLDGRPTAYRPPLYPLVLAGVQAFWGERWRIGVAGLHLLMGWATALCTGILAGRVGGLRAAALAVLLAGFDPLLLHSSRLVMTETQSAFLAVLVVWLASRVANRTSGPTWLALGLLLGACALTRPTFLLWPVAPGCLALLFSVTGKGRETLHERMASSSPEGPFPQQKATVSPRRSWRASVEDALHRTGRPILWLGLGLVLALSPWGLRNLLVFGKVIIGTTHGGYTFYLANNEDFYQFLRNPEDRLVWDATEFNRRWETTVATHAGGNELVADQLAYRRAWQTIRGQPGMFLYACAYRLLQLWRPVPHQLDPHEPISVQLARWAVGVFYLAEYLFGLLGLLVVISEARPAKNPSAWSLAVWGLGLAITLSLAHIFYWTNIRMRAPLVPVLAVWAAVGIERFLQPSGWGEAKRFQGIYRR</sequence>
<dbReference type="InterPro" id="IPR050297">
    <property type="entry name" value="LipidA_mod_glycosyltrf_83"/>
</dbReference>
<dbReference type="Proteomes" id="UP000215086">
    <property type="component" value="Chromosome"/>
</dbReference>
<feature type="transmembrane region" description="Helical" evidence="8">
    <location>
        <begin position="94"/>
        <end position="114"/>
    </location>
</feature>
<evidence type="ECO:0000256" key="5">
    <source>
        <dbReference type="ARBA" id="ARBA00022692"/>
    </source>
</evidence>
<feature type="transmembrane region" description="Helical" evidence="8">
    <location>
        <begin position="173"/>
        <end position="196"/>
    </location>
</feature>
<gene>
    <name evidence="10" type="ORF">THTE_1035</name>
</gene>
<dbReference type="GO" id="GO:0009103">
    <property type="term" value="P:lipopolysaccharide biosynthetic process"/>
    <property type="evidence" value="ECO:0007669"/>
    <property type="project" value="UniProtKB-ARBA"/>
</dbReference>
<evidence type="ECO:0000313" key="10">
    <source>
        <dbReference type="EMBL" id="ASV73637.1"/>
    </source>
</evidence>
<dbReference type="InterPro" id="IPR038731">
    <property type="entry name" value="RgtA/B/C-like"/>
</dbReference>
<evidence type="ECO:0000256" key="3">
    <source>
        <dbReference type="ARBA" id="ARBA00022676"/>
    </source>
</evidence>
<evidence type="ECO:0000256" key="7">
    <source>
        <dbReference type="ARBA" id="ARBA00023136"/>
    </source>
</evidence>
<evidence type="ECO:0000256" key="8">
    <source>
        <dbReference type="SAM" id="Phobius"/>
    </source>
</evidence>
<feature type="transmembrane region" description="Helical" evidence="8">
    <location>
        <begin position="21"/>
        <end position="43"/>
    </location>
</feature>
<evidence type="ECO:0000256" key="4">
    <source>
        <dbReference type="ARBA" id="ARBA00022679"/>
    </source>
</evidence>
<feature type="transmembrane region" description="Helical" evidence="8">
    <location>
        <begin position="254"/>
        <end position="271"/>
    </location>
</feature>
<dbReference type="PANTHER" id="PTHR33908:SF11">
    <property type="entry name" value="MEMBRANE PROTEIN"/>
    <property type="match status" value="1"/>
</dbReference>
<keyword evidence="2" id="KW-1003">Cell membrane</keyword>
<feature type="transmembrane region" description="Helical" evidence="8">
    <location>
        <begin position="420"/>
        <end position="440"/>
    </location>
</feature>
<dbReference type="Pfam" id="PF13231">
    <property type="entry name" value="PMT_2"/>
    <property type="match status" value="1"/>
</dbReference>
<feature type="domain" description="Glycosyltransferase RgtA/B/C/D-like" evidence="9">
    <location>
        <begin position="73"/>
        <end position="206"/>
    </location>
</feature>
<name>A0A286RCJ9_9BACT</name>
<dbReference type="PANTHER" id="PTHR33908">
    <property type="entry name" value="MANNOSYLTRANSFERASE YKCB-RELATED"/>
    <property type="match status" value="1"/>
</dbReference>
<keyword evidence="11" id="KW-1185">Reference proteome</keyword>
<keyword evidence="6 8" id="KW-1133">Transmembrane helix</keyword>
<accession>A0A286RCJ9</accession>
<dbReference type="AlphaFoldDB" id="A0A286RCJ9"/>
<proteinExistence type="predicted"/>
<evidence type="ECO:0000256" key="1">
    <source>
        <dbReference type="ARBA" id="ARBA00004651"/>
    </source>
</evidence>
<reference evidence="10 11" key="1">
    <citation type="journal article" name="Front. Microbiol.">
        <title>Sugar Metabolism of the First Thermophilic Planctomycete Thermogutta terrifontis: Comparative Genomic and Transcriptomic Approaches.</title>
        <authorList>
            <person name="Elcheninov A.G."/>
            <person name="Menzel P."/>
            <person name="Gudbergsdottir S.R."/>
            <person name="Slesarev A.I."/>
            <person name="Kadnikov V.V."/>
            <person name="Krogh A."/>
            <person name="Bonch-Osmolovskaya E.A."/>
            <person name="Peng X."/>
            <person name="Kublanov I.V."/>
        </authorList>
    </citation>
    <scope>NUCLEOTIDE SEQUENCE [LARGE SCALE GENOMIC DNA]</scope>
    <source>
        <strain evidence="10 11">R1</strain>
    </source>
</reference>
<organism evidence="10 11">
    <name type="scientific">Thermogutta terrifontis</name>
    <dbReference type="NCBI Taxonomy" id="1331910"/>
    <lineage>
        <taxon>Bacteria</taxon>
        <taxon>Pseudomonadati</taxon>
        <taxon>Planctomycetota</taxon>
        <taxon>Planctomycetia</taxon>
        <taxon>Pirellulales</taxon>
        <taxon>Thermoguttaceae</taxon>
        <taxon>Thermogutta</taxon>
    </lineage>
</organism>